<dbReference type="AlphaFoldDB" id="A0A7J2U2Q6"/>
<accession>A0A7J2U2Q6</accession>
<dbReference type="InterPro" id="IPR039709">
    <property type="entry name" value="VapB3-like"/>
</dbReference>
<protein>
    <submittedName>
        <fullName evidence="1">CopG family transcriptional regulator</fullName>
    </submittedName>
</protein>
<gene>
    <name evidence="1" type="ORF">ENO26_02665</name>
</gene>
<reference evidence="1" key="1">
    <citation type="journal article" date="2020" name="mSystems">
        <title>Genome- and Community-Level Interaction Insights into Carbon Utilization and Element Cycling Functions of Hydrothermarchaeota in Hydrothermal Sediment.</title>
        <authorList>
            <person name="Zhou Z."/>
            <person name="Liu Y."/>
            <person name="Xu W."/>
            <person name="Pan J."/>
            <person name="Luo Z.H."/>
            <person name="Li M."/>
        </authorList>
    </citation>
    <scope>NUCLEOTIDE SEQUENCE [LARGE SCALE GENOMIC DNA]</scope>
    <source>
        <strain evidence="1">SpSt-125</strain>
    </source>
</reference>
<evidence type="ECO:0000313" key="1">
    <source>
        <dbReference type="EMBL" id="HEM66462.1"/>
    </source>
</evidence>
<proteinExistence type="predicted"/>
<sequence length="76" mass="9011">MSSVVLCTRIPKELKERMQRLKGVNWSELIRKYVEETVSRYEIGELLKKIEEDLENVPELPSGTVARWIRIDRESH</sequence>
<comment type="caution">
    <text evidence="1">The sequence shown here is derived from an EMBL/GenBank/DDBJ whole genome shotgun (WGS) entry which is preliminary data.</text>
</comment>
<dbReference type="EMBL" id="DSEU01000015">
    <property type="protein sequence ID" value="HEM66462.1"/>
    <property type="molecule type" value="Genomic_DNA"/>
</dbReference>
<dbReference type="PANTHER" id="PTHR42244">
    <property type="entry name" value="ANTITOXIN VAPB3-RELATED"/>
    <property type="match status" value="1"/>
</dbReference>
<dbReference type="PANTHER" id="PTHR42244:SF2">
    <property type="entry name" value="ANTITOXIN VAPB3-RELATED"/>
    <property type="match status" value="1"/>
</dbReference>
<organism evidence="1">
    <name type="scientific">Ignisphaera aggregans</name>
    <dbReference type="NCBI Taxonomy" id="334771"/>
    <lineage>
        <taxon>Archaea</taxon>
        <taxon>Thermoproteota</taxon>
        <taxon>Thermoprotei</taxon>
        <taxon>Desulfurococcales</taxon>
        <taxon>Desulfurococcaceae</taxon>
        <taxon>Ignisphaera</taxon>
    </lineage>
</organism>
<name>A0A7J2U2Q6_9CREN</name>